<dbReference type="EMBL" id="JBHFLD010000041">
    <property type="protein sequence ID" value="MFB2717670.1"/>
    <property type="molecule type" value="Genomic_DNA"/>
</dbReference>
<accession>A0ABV4WBU2</accession>
<protein>
    <recommendedName>
        <fullName evidence="3">Transposase</fullName>
    </recommendedName>
</protein>
<dbReference type="Proteomes" id="UP001576762">
    <property type="component" value="Unassembled WGS sequence"/>
</dbReference>
<name>A0ABV4WBU2_9GAMM</name>
<evidence type="ECO:0000313" key="1">
    <source>
        <dbReference type="EMBL" id="MFB2717670.1"/>
    </source>
</evidence>
<evidence type="ECO:0000313" key="2">
    <source>
        <dbReference type="Proteomes" id="UP001576762"/>
    </source>
</evidence>
<comment type="caution">
    <text evidence="1">The sequence shown here is derived from an EMBL/GenBank/DDBJ whole genome shotgun (WGS) entry which is preliminary data.</text>
</comment>
<dbReference type="RefSeq" id="WP_374816016.1">
    <property type="nucleotide sequence ID" value="NZ_JBHFLD010000041.1"/>
</dbReference>
<reference evidence="1 2" key="1">
    <citation type="submission" date="2024-09" db="EMBL/GenBank/DDBJ databases">
        <title>Draft genome sequences of 6 high pH adapted Marinobacter shengliensis sp. isolated from Mariana forearc serpentinite mud volcanoes.</title>
        <authorList>
            <person name="Elkassas S."/>
            <person name="Serres M."/>
            <person name="Michael N."/>
            <person name="Amina P."/>
            <person name="Teodora Z."/>
            <person name="Julie H."/>
        </authorList>
    </citation>
    <scope>NUCLEOTIDE SEQUENCE [LARGE SCALE GENOMIC DNA]</scope>
    <source>
        <strain evidence="1 2">EB4</strain>
    </source>
</reference>
<proteinExistence type="predicted"/>
<keyword evidence="2" id="KW-1185">Reference proteome</keyword>
<evidence type="ECO:0008006" key="3">
    <source>
        <dbReference type="Google" id="ProtNLM"/>
    </source>
</evidence>
<organism evidence="1 2">
    <name type="scientific">Marinobacter shengliensis</name>
    <dbReference type="NCBI Taxonomy" id="1389223"/>
    <lineage>
        <taxon>Bacteria</taxon>
        <taxon>Pseudomonadati</taxon>
        <taxon>Pseudomonadota</taxon>
        <taxon>Gammaproteobacteria</taxon>
        <taxon>Pseudomonadales</taxon>
        <taxon>Marinobacteraceae</taxon>
        <taxon>Marinobacter</taxon>
    </lineage>
</organism>
<sequence length="111" mass="12630">MSKFDAMAARLEAAVDDHFAMDALYDDGTNPPFPVRVIIDLQVEQRTAFETNMPSNRDELEIRKTYVARPRRNHKVVITDPAWTGQTTWVLDGMITDDGHVTRHWLNGSSS</sequence>
<dbReference type="InterPro" id="IPR008018">
    <property type="entry name" value="Phage_tail_attach_FII"/>
</dbReference>
<gene>
    <name evidence="1" type="ORF">ACE05E_19525</name>
</gene>
<dbReference type="Pfam" id="PF05354">
    <property type="entry name" value="Phage_attach"/>
    <property type="match status" value="1"/>
</dbReference>